<evidence type="ECO:0000313" key="2">
    <source>
        <dbReference type="EMBL" id="RNL62455.1"/>
    </source>
</evidence>
<dbReference type="Gene3D" id="3.30.70.100">
    <property type="match status" value="1"/>
</dbReference>
<keyword evidence="3" id="KW-1185">Reference proteome</keyword>
<feature type="domain" description="EthD" evidence="1">
    <location>
        <begin position="11"/>
        <end position="105"/>
    </location>
</feature>
<protein>
    <submittedName>
        <fullName evidence="2">EthD family reductase</fullName>
    </submittedName>
</protein>
<proteinExistence type="predicted"/>
<accession>A0A3N0CG93</accession>
<dbReference type="InterPro" id="IPR009799">
    <property type="entry name" value="EthD_dom"/>
</dbReference>
<dbReference type="Proteomes" id="UP000267128">
    <property type="component" value="Unassembled WGS sequence"/>
</dbReference>
<dbReference type="AlphaFoldDB" id="A0A3N0CG93"/>
<dbReference type="SUPFAM" id="SSF54909">
    <property type="entry name" value="Dimeric alpha+beta barrel"/>
    <property type="match status" value="1"/>
</dbReference>
<gene>
    <name evidence="2" type="ORF">EFK50_11830</name>
</gene>
<evidence type="ECO:0000313" key="3">
    <source>
        <dbReference type="Proteomes" id="UP000267128"/>
    </source>
</evidence>
<dbReference type="NCBIfam" id="TIGR02118">
    <property type="entry name" value="EthD family reductase"/>
    <property type="match status" value="1"/>
</dbReference>
<comment type="caution">
    <text evidence="2">The sequence shown here is derived from an EMBL/GenBank/DDBJ whole genome shotgun (WGS) entry which is preliminary data.</text>
</comment>
<organism evidence="2 3">
    <name type="scientific">Nocardioides marmoriginsengisoli</name>
    <dbReference type="NCBI Taxonomy" id="661483"/>
    <lineage>
        <taxon>Bacteria</taxon>
        <taxon>Bacillati</taxon>
        <taxon>Actinomycetota</taxon>
        <taxon>Actinomycetes</taxon>
        <taxon>Propionibacteriales</taxon>
        <taxon>Nocardioidaceae</taxon>
        <taxon>Nocardioides</taxon>
    </lineage>
</organism>
<reference evidence="2 3" key="1">
    <citation type="submission" date="2018-11" db="EMBL/GenBank/DDBJ databases">
        <authorList>
            <person name="Li F."/>
        </authorList>
    </citation>
    <scope>NUCLEOTIDE SEQUENCE [LARGE SCALE GENOMIC DNA]</scope>
    <source>
        <strain evidence="2 3">Gsoil 097</strain>
    </source>
</reference>
<dbReference type="EMBL" id="RJSE01000007">
    <property type="protein sequence ID" value="RNL62455.1"/>
    <property type="molecule type" value="Genomic_DNA"/>
</dbReference>
<dbReference type="GO" id="GO:0016491">
    <property type="term" value="F:oxidoreductase activity"/>
    <property type="evidence" value="ECO:0007669"/>
    <property type="project" value="InterPro"/>
</dbReference>
<evidence type="ECO:0000259" key="1">
    <source>
        <dbReference type="Pfam" id="PF07110"/>
    </source>
</evidence>
<dbReference type="Pfam" id="PF07110">
    <property type="entry name" value="EthD"/>
    <property type="match status" value="1"/>
</dbReference>
<dbReference type="InterPro" id="IPR011008">
    <property type="entry name" value="Dimeric_a/b-barrel"/>
</dbReference>
<sequence>MIKMRFGWRDRPGMTAEECEAHYRSVHMELARAGFDGVDGFIAVAYERVRSAAVNDFNRPERREVVPDFDAFCELYFRDATSMQAAFARPQLAAMFEDHVNFMDTEIESNVRIYEVEETVFFGARPDPTSSASQSERTVP</sequence>
<dbReference type="OrthoDB" id="2613214at2"/>
<dbReference type="RefSeq" id="WP_123227751.1">
    <property type="nucleotide sequence ID" value="NZ_RJSE01000007.1"/>
</dbReference>
<name>A0A3N0CG93_9ACTN</name>